<gene>
    <name evidence="2" type="ORF">J1N35_033931</name>
</gene>
<keyword evidence="3" id="KW-1185">Reference proteome</keyword>
<protein>
    <submittedName>
        <fullName evidence="2">Uncharacterized protein</fullName>
    </submittedName>
</protein>
<feature type="compositionally biased region" description="Polar residues" evidence="1">
    <location>
        <begin position="55"/>
        <end position="66"/>
    </location>
</feature>
<proteinExistence type="predicted"/>
<organism evidence="2 3">
    <name type="scientific">Gossypium stocksii</name>
    <dbReference type="NCBI Taxonomy" id="47602"/>
    <lineage>
        <taxon>Eukaryota</taxon>
        <taxon>Viridiplantae</taxon>
        <taxon>Streptophyta</taxon>
        <taxon>Embryophyta</taxon>
        <taxon>Tracheophyta</taxon>
        <taxon>Spermatophyta</taxon>
        <taxon>Magnoliopsida</taxon>
        <taxon>eudicotyledons</taxon>
        <taxon>Gunneridae</taxon>
        <taxon>Pentapetalae</taxon>
        <taxon>rosids</taxon>
        <taxon>malvids</taxon>
        <taxon>Malvales</taxon>
        <taxon>Malvaceae</taxon>
        <taxon>Malvoideae</taxon>
        <taxon>Gossypium</taxon>
    </lineage>
</organism>
<accession>A0A9D3ZNU2</accession>
<sequence>MNGFRAPNYPPDMFGQTQTHHGDIKEEASSENESEHDLPREDDDYEPYMEEEQQLELSMSNEGSSY</sequence>
<dbReference type="AlphaFoldDB" id="A0A9D3ZNU2"/>
<name>A0A9D3ZNU2_9ROSI</name>
<evidence type="ECO:0000256" key="1">
    <source>
        <dbReference type="SAM" id="MobiDB-lite"/>
    </source>
</evidence>
<reference evidence="2 3" key="1">
    <citation type="journal article" date="2021" name="Plant Biotechnol. J.">
        <title>Multi-omics assisted identification of the key and species-specific regulatory components of drought-tolerant mechanisms in Gossypium stocksii.</title>
        <authorList>
            <person name="Yu D."/>
            <person name="Ke L."/>
            <person name="Zhang D."/>
            <person name="Wu Y."/>
            <person name="Sun Y."/>
            <person name="Mei J."/>
            <person name="Sun J."/>
            <person name="Sun Y."/>
        </authorList>
    </citation>
    <scope>NUCLEOTIDE SEQUENCE [LARGE SCALE GENOMIC DNA]</scope>
    <source>
        <strain evidence="3">cv. E1</strain>
        <tissue evidence="2">Leaf</tissue>
    </source>
</reference>
<comment type="caution">
    <text evidence="2">The sequence shown here is derived from an EMBL/GenBank/DDBJ whole genome shotgun (WGS) entry which is preliminary data.</text>
</comment>
<feature type="region of interest" description="Disordered" evidence="1">
    <location>
        <begin position="1"/>
        <end position="66"/>
    </location>
</feature>
<dbReference type="EMBL" id="JAIQCV010000010">
    <property type="protein sequence ID" value="KAH1055866.1"/>
    <property type="molecule type" value="Genomic_DNA"/>
</dbReference>
<evidence type="ECO:0000313" key="2">
    <source>
        <dbReference type="EMBL" id="KAH1055866.1"/>
    </source>
</evidence>
<feature type="compositionally biased region" description="Basic and acidic residues" evidence="1">
    <location>
        <begin position="20"/>
        <end position="39"/>
    </location>
</feature>
<evidence type="ECO:0000313" key="3">
    <source>
        <dbReference type="Proteomes" id="UP000828251"/>
    </source>
</evidence>
<feature type="compositionally biased region" description="Acidic residues" evidence="1">
    <location>
        <begin position="40"/>
        <end position="54"/>
    </location>
</feature>
<dbReference type="Proteomes" id="UP000828251">
    <property type="component" value="Unassembled WGS sequence"/>
</dbReference>